<accession>A0A9D4C5F2</accession>
<evidence type="ECO:0000313" key="2">
    <source>
        <dbReference type="Proteomes" id="UP000828390"/>
    </source>
</evidence>
<dbReference type="AlphaFoldDB" id="A0A9D4C5F2"/>
<gene>
    <name evidence="1" type="ORF">DPMN_060277</name>
</gene>
<proteinExistence type="predicted"/>
<keyword evidence="2" id="KW-1185">Reference proteome</keyword>
<organism evidence="1 2">
    <name type="scientific">Dreissena polymorpha</name>
    <name type="common">Zebra mussel</name>
    <name type="synonym">Mytilus polymorpha</name>
    <dbReference type="NCBI Taxonomy" id="45954"/>
    <lineage>
        <taxon>Eukaryota</taxon>
        <taxon>Metazoa</taxon>
        <taxon>Spiralia</taxon>
        <taxon>Lophotrochozoa</taxon>
        <taxon>Mollusca</taxon>
        <taxon>Bivalvia</taxon>
        <taxon>Autobranchia</taxon>
        <taxon>Heteroconchia</taxon>
        <taxon>Euheterodonta</taxon>
        <taxon>Imparidentia</taxon>
        <taxon>Neoheterodontei</taxon>
        <taxon>Myida</taxon>
        <taxon>Dreissenoidea</taxon>
        <taxon>Dreissenidae</taxon>
        <taxon>Dreissena</taxon>
    </lineage>
</organism>
<sequence>MKPACCLKGSCFFRDRSSRLAVNLATFGSAIEHPWGLVGGQRPGGFVGLGGGGGANPPSGVNLVMLAWCRGYIF</sequence>
<reference evidence="1" key="2">
    <citation type="submission" date="2020-11" db="EMBL/GenBank/DDBJ databases">
        <authorList>
            <person name="McCartney M.A."/>
            <person name="Auch B."/>
            <person name="Kono T."/>
            <person name="Mallez S."/>
            <person name="Becker A."/>
            <person name="Gohl D.M."/>
            <person name="Silverstein K.A.T."/>
            <person name="Koren S."/>
            <person name="Bechman K.B."/>
            <person name="Herman A."/>
            <person name="Abrahante J.E."/>
            <person name="Garbe J."/>
        </authorList>
    </citation>
    <scope>NUCLEOTIDE SEQUENCE</scope>
    <source>
        <strain evidence="1">Duluth1</strain>
        <tissue evidence="1">Whole animal</tissue>
    </source>
</reference>
<reference evidence="1" key="1">
    <citation type="journal article" date="2019" name="bioRxiv">
        <title>The Genome of the Zebra Mussel, Dreissena polymorpha: A Resource for Invasive Species Research.</title>
        <authorList>
            <person name="McCartney M.A."/>
            <person name="Auch B."/>
            <person name="Kono T."/>
            <person name="Mallez S."/>
            <person name="Zhang Y."/>
            <person name="Obille A."/>
            <person name="Becker A."/>
            <person name="Abrahante J.E."/>
            <person name="Garbe J."/>
            <person name="Badalamenti J.P."/>
            <person name="Herman A."/>
            <person name="Mangelson H."/>
            <person name="Liachko I."/>
            <person name="Sullivan S."/>
            <person name="Sone E.D."/>
            <person name="Koren S."/>
            <person name="Silverstein K.A.T."/>
            <person name="Beckman K.B."/>
            <person name="Gohl D.M."/>
        </authorList>
    </citation>
    <scope>NUCLEOTIDE SEQUENCE</scope>
    <source>
        <strain evidence="1">Duluth1</strain>
        <tissue evidence="1">Whole animal</tissue>
    </source>
</reference>
<dbReference type="EMBL" id="JAIWYP010000013">
    <property type="protein sequence ID" value="KAH3717487.1"/>
    <property type="molecule type" value="Genomic_DNA"/>
</dbReference>
<comment type="caution">
    <text evidence="1">The sequence shown here is derived from an EMBL/GenBank/DDBJ whole genome shotgun (WGS) entry which is preliminary data.</text>
</comment>
<dbReference type="Proteomes" id="UP000828390">
    <property type="component" value="Unassembled WGS sequence"/>
</dbReference>
<name>A0A9D4C5F2_DREPO</name>
<protein>
    <submittedName>
        <fullName evidence="1">Uncharacterized protein</fullName>
    </submittedName>
</protein>
<evidence type="ECO:0000313" key="1">
    <source>
        <dbReference type="EMBL" id="KAH3717487.1"/>
    </source>
</evidence>